<evidence type="ECO:0000256" key="4">
    <source>
        <dbReference type="ARBA" id="ARBA00012438"/>
    </source>
</evidence>
<name>A0A1R4B5A8_9VIBR</name>
<dbReference type="RefSeq" id="WP_077314484.1">
    <property type="nucleotide sequence ID" value="NZ_AP024888.1"/>
</dbReference>
<evidence type="ECO:0000256" key="7">
    <source>
        <dbReference type="ARBA" id="ARBA00022679"/>
    </source>
</evidence>
<keyword evidence="8 15" id="KW-0812">Transmembrane</keyword>
<comment type="catalytic activity">
    <reaction evidence="1">
        <text>ATP + protein L-histidine = ADP + protein N-phospho-L-histidine.</text>
        <dbReference type="EC" id="2.7.13.3"/>
    </reaction>
</comment>
<evidence type="ECO:0000256" key="12">
    <source>
        <dbReference type="ARBA" id="ARBA00022989"/>
    </source>
</evidence>
<dbReference type="PANTHER" id="PTHR44936">
    <property type="entry name" value="SENSOR PROTEIN CREC"/>
    <property type="match status" value="1"/>
</dbReference>
<dbReference type="SUPFAM" id="SSF103190">
    <property type="entry name" value="Sensory domain-like"/>
    <property type="match status" value="1"/>
</dbReference>
<evidence type="ECO:0000256" key="13">
    <source>
        <dbReference type="ARBA" id="ARBA00023012"/>
    </source>
</evidence>
<dbReference type="GO" id="GO:0005524">
    <property type="term" value="F:ATP binding"/>
    <property type="evidence" value="ECO:0007669"/>
    <property type="project" value="UniProtKB-KW"/>
</dbReference>
<dbReference type="Pfam" id="PF02518">
    <property type="entry name" value="HATPase_c"/>
    <property type="match status" value="1"/>
</dbReference>
<keyword evidence="18" id="KW-1185">Reference proteome</keyword>
<evidence type="ECO:0000313" key="18">
    <source>
        <dbReference type="Proteomes" id="UP000189475"/>
    </source>
</evidence>
<dbReference type="InterPro" id="IPR033463">
    <property type="entry name" value="sCache_3"/>
</dbReference>
<organism evidence="17 18">
    <name type="scientific">Vibrio palustris</name>
    <dbReference type="NCBI Taxonomy" id="1918946"/>
    <lineage>
        <taxon>Bacteria</taxon>
        <taxon>Pseudomonadati</taxon>
        <taxon>Pseudomonadota</taxon>
        <taxon>Gammaproteobacteria</taxon>
        <taxon>Vibrionales</taxon>
        <taxon>Vibrionaceae</taxon>
        <taxon>Vibrio</taxon>
    </lineage>
</organism>
<keyword evidence="10 17" id="KW-0418">Kinase</keyword>
<dbReference type="Gene3D" id="3.30.450.20">
    <property type="entry name" value="PAS domain"/>
    <property type="match status" value="2"/>
</dbReference>
<dbReference type="SUPFAM" id="SSF55874">
    <property type="entry name" value="ATPase domain of HSP90 chaperone/DNA topoisomerase II/histidine kinase"/>
    <property type="match status" value="1"/>
</dbReference>
<evidence type="ECO:0000256" key="8">
    <source>
        <dbReference type="ARBA" id="ARBA00022692"/>
    </source>
</evidence>
<dbReference type="Proteomes" id="UP000189475">
    <property type="component" value="Unassembled WGS sequence"/>
</dbReference>
<dbReference type="EC" id="2.7.13.3" evidence="4"/>
<keyword evidence="12 15" id="KW-1133">Transmembrane helix</keyword>
<evidence type="ECO:0000256" key="1">
    <source>
        <dbReference type="ARBA" id="ARBA00000085"/>
    </source>
</evidence>
<dbReference type="Pfam" id="PF14689">
    <property type="entry name" value="SPOB_a"/>
    <property type="match status" value="1"/>
</dbReference>
<evidence type="ECO:0000256" key="9">
    <source>
        <dbReference type="ARBA" id="ARBA00022741"/>
    </source>
</evidence>
<comment type="subcellular location">
    <subcellularLocation>
        <location evidence="2">Cell inner membrane</location>
    </subcellularLocation>
    <subcellularLocation>
        <location evidence="3">Cell membrane</location>
        <topology evidence="3">Multi-pass membrane protein</topology>
    </subcellularLocation>
</comment>
<dbReference type="InterPro" id="IPR050980">
    <property type="entry name" value="2C_sensor_his_kinase"/>
</dbReference>
<dbReference type="InterPro" id="IPR005467">
    <property type="entry name" value="His_kinase_dom"/>
</dbReference>
<reference evidence="17 18" key="1">
    <citation type="submission" date="2017-02" db="EMBL/GenBank/DDBJ databases">
        <authorList>
            <person name="Peterson S.W."/>
        </authorList>
    </citation>
    <scope>NUCLEOTIDE SEQUENCE [LARGE SCALE GENOMIC DNA]</scope>
    <source>
        <strain evidence="17 18">CECT 9027</strain>
    </source>
</reference>
<proteinExistence type="predicted"/>
<dbReference type="InterPro" id="IPR039506">
    <property type="entry name" value="SPOB_a"/>
</dbReference>
<keyword evidence="5" id="KW-1003">Cell membrane</keyword>
<evidence type="ECO:0000259" key="16">
    <source>
        <dbReference type="PROSITE" id="PS50109"/>
    </source>
</evidence>
<dbReference type="Gene3D" id="1.10.287.130">
    <property type="match status" value="1"/>
</dbReference>
<dbReference type="GO" id="GO:0000155">
    <property type="term" value="F:phosphorelay sensor kinase activity"/>
    <property type="evidence" value="ECO:0007669"/>
    <property type="project" value="InterPro"/>
</dbReference>
<dbReference type="GO" id="GO:0005886">
    <property type="term" value="C:plasma membrane"/>
    <property type="evidence" value="ECO:0007669"/>
    <property type="project" value="UniProtKB-SubCell"/>
</dbReference>
<evidence type="ECO:0000256" key="14">
    <source>
        <dbReference type="ARBA" id="ARBA00023136"/>
    </source>
</evidence>
<sequence>MSPVTFRSKIFVLLFGFVIVQLVVIVWHFDNTLYQSIKHQVGTRALIQAKEIASDPELIKYVEQNNSQAITTLIQRLAKISDASFIVVGNKQGIRLAHPKQNRIGQPMQGGDNAGVLERGKSYITLREGSLGYGLRGKTPIFDSDHHIIGVVSVGYLLNRFDQWLDVYMQPLLIEILVVLMLTLIASWMFSRHIQKQMNGMEPEQIALALNLQHSILSSVYEGVIAIDAKGQFLAINDSARKVLNIEHDMHHLKNRQLIEFVARSEFFFRPPLTCNLHDEILLLNGHSFIANRIAIFERQRLIGWVISFRAKDEIYSLTADLTQIKQYTDHLRVQRHEFSNRLATIAGLIQLGKIDEVQTLIANENTNKQQVIDFISQRIHLSQVAGLLLGKSFRAKELGLSLELDPTCQLHSLHCSLSETELCAILGNLIDNAFESTIKNPVTSGVVDVLLSDAGQDLIIEVTDNGQGLQTDNIDSIFKKGITSKADKHQHGIGLYLVNQYVQQANGFITIDDAEPQGCIFSIFIANHPITEHGSSKGQHYE</sequence>
<dbReference type="InterPro" id="IPR036890">
    <property type="entry name" value="HATPase_C_sf"/>
</dbReference>
<feature type="domain" description="Histidine kinase" evidence="16">
    <location>
        <begin position="334"/>
        <end position="530"/>
    </location>
</feature>
<accession>A0A1R4B5A8</accession>
<dbReference type="SMART" id="SM00387">
    <property type="entry name" value="HATPase_c"/>
    <property type="match status" value="1"/>
</dbReference>
<dbReference type="OrthoDB" id="9792686at2"/>
<dbReference type="AlphaFoldDB" id="A0A1R4B5A8"/>
<dbReference type="Pfam" id="PF17203">
    <property type="entry name" value="sCache_3_2"/>
    <property type="match status" value="1"/>
</dbReference>
<keyword evidence="6" id="KW-0597">Phosphoprotein</keyword>
<keyword evidence="11" id="KW-0067">ATP-binding</keyword>
<evidence type="ECO:0000256" key="5">
    <source>
        <dbReference type="ARBA" id="ARBA00022475"/>
    </source>
</evidence>
<evidence type="ECO:0000256" key="10">
    <source>
        <dbReference type="ARBA" id="ARBA00022777"/>
    </source>
</evidence>
<dbReference type="InterPro" id="IPR016120">
    <property type="entry name" value="Sig_transdc_His_kin_SpoOB"/>
</dbReference>
<evidence type="ECO:0000256" key="2">
    <source>
        <dbReference type="ARBA" id="ARBA00004533"/>
    </source>
</evidence>
<keyword evidence="7 17" id="KW-0808">Transferase</keyword>
<dbReference type="InterPro" id="IPR003594">
    <property type="entry name" value="HATPase_dom"/>
</dbReference>
<dbReference type="SUPFAM" id="SSF55890">
    <property type="entry name" value="Sporulation response regulatory protein Spo0B"/>
    <property type="match status" value="1"/>
</dbReference>
<dbReference type="InterPro" id="IPR029151">
    <property type="entry name" value="Sensor-like_sf"/>
</dbReference>
<evidence type="ECO:0000256" key="15">
    <source>
        <dbReference type="SAM" id="Phobius"/>
    </source>
</evidence>
<gene>
    <name evidence="17" type="primary">citA</name>
    <name evidence="17" type="ORF">VPAL9027_02067</name>
</gene>
<dbReference type="STRING" id="1918946.VPAL9027_02067"/>
<evidence type="ECO:0000256" key="3">
    <source>
        <dbReference type="ARBA" id="ARBA00004651"/>
    </source>
</evidence>
<feature type="transmembrane region" description="Helical" evidence="15">
    <location>
        <begin position="12"/>
        <end position="29"/>
    </location>
</feature>
<evidence type="ECO:0000256" key="11">
    <source>
        <dbReference type="ARBA" id="ARBA00022840"/>
    </source>
</evidence>
<dbReference type="PROSITE" id="PS50109">
    <property type="entry name" value="HIS_KIN"/>
    <property type="match status" value="1"/>
</dbReference>
<keyword evidence="9" id="KW-0547">Nucleotide-binding</keyword>
<keyword evidence="13" id="KW-0902">Two-component regulatory system</keyword>
<dbReference type="Gene3D" id="3.30.565.10">
    <property type="entry name" value="Histidine kinase-like ATPase, C-terminal domain"/>
    <property type="match status" value="1"/>
</dbReference>
<keyword evidence="14 15" id="KW-0472">Membrane</keyword>
<feature type="transmembrane region" description="Helical" evidence="15">
    <location>
        <begin position="168"/>
        <end position="191"/>
    </location>
</feature>
<protein>
    <recommendedName>
        <fullName evidence="4">histidine kinase</fullName>
        <ecNumber evidence="4">2.7.13.3</ecNumber>
    </recommendedName>
</protein>
<evidence type="ECO:0000256" key="6">
    <source>
        <dbReference type="ARBA" id="ARBA00022553"/>
    </source>
</evidence>
<evidence type="ECO:0000313" key="17">
    <source>
        <dbReference type="EMBL" id="SJL84086.1"/>
    </source>
</evidence>
<dbReference type="EMBL" id="FUFT01000005">
    <property type="protein sequence ID" value="SJL84086.1"/>
    <property type="molecule type" value="Genomic_DNA"/>
</dbReference>
<dbReference type="PANTHER" id="PTHR44936:SF10">
    <property type="entry name" value="SENSOR PROTEIN RSTB"/>
    <property type="match status" value="1"/>
</dbReference>